<feature type="compositionally biased region" description="Basic and acidic residues" evidence="1">
    <location>
        <begin position="179"/>
        <end position="202"/>
    </location>
</feature>
<gene>
    <name evidence="3" type="ORF">AUCHE_20_00270</name>
</gene>
<feature type="domain" description="Excalibur calcium-binding" evidence="2">
    <location>
        <begin position="163"/>
        <end position="199"/>
    </location>
</feature>
<dbReference type="OrthoDB" id="4337778at2"/>
<protein>
    <recommendedName>
        <fullName evidence="2">Excalibur calcium-binding domain-containing protein</fullName>
    </recommendedName>
</protein>
<dbReference type="eggNOG" id="COG1525">
    <property type="taxonomic scope" value="Bacteria"/>
</dbReference>
<keyword evidence="4" id="KW-1185">Reference proteome</keyword>
<dbReference type="RefSeq" id="WP_006503913.1">
    <property type="nucleotide sequence ID" value="NZ_BAGZ01000020.1"/>
</dbReference>
<proteinExistence type="predicted"/>
<evidence type="ECO:0000259" key="2">
    <source>
        <dbReference type="SMART" id="SM00894"/>
    </source>
</evidence>
<feature type="region of interest" description="Disordered" evidence="1">
    <location>
        <begin position="1"/>
        <end position="37"/>
    </location>
</feature>
<evidence type="ECO:0000256" key="1">
    <source>
        <dbReference type="SAM" id="MobiDB-lite"/>
    </source>
</evidence>
<dbReference type="STRING" id="100225.SAMN05421595_3018"/>
<name>K6UNP9_9MICO</name>
<dbReference type="SMART" id="SM00894">
    <property type="entry name" value="Excalibur"/>
    <property type="match status" value="1"/>
</dbReference>
<evidence type="ECO:0000313" key="4">
    <source>
        <dbReference type="Proteomes" id="UP000008495"/>
    </source>
</evidence>
<dbReference type="Pfam" id="PF05901">
    <property type="entry name" value="Excalibur"/>
    <property type="match status" value="1"/>
</dbReference>
<feature type="region of interest" description="Disordered" evidence="1">
    <location>
        <begin position="174"/>
        <end position="202"/>
    </location>
</feature>
<dbReference type="AlphaFoldDB" id="K6UNP9"/>
<evidence type="ECO:0000313" key="3">
    <source>
        <dbReference type="EMBL" id="GAB79156.1"/>
    </source>
</evidence>
<accession>K6UNP9</accession>
<sequence>MTARFNPPPGWPSPPSDDWRPERGWFPPEDWPEAPPGWGFWVDEEGHRARGPYGLYEGETARDRGKRAAIGAVVVLGLMGACTGFNSTNRVSAPSNTLTPTVTTTFTHTATATTTATTTATATQTVTETATTTVTQTVPAAAPAVPAPPQPGSGAGGTTASVYYKNCDEARRAGAAPLHRGDPGYRPGLDRDGDGTACERRR</sequence>
<dbReference type="EMBL" id="BAGZ01000020">
    <property type="protein sequence ID" value="GAB79156.1"/>
    <property type="molecule type" value="Genomic_DNA"/>
</dbReference>
<organism evidence="3 4">
    <name type="scientific">Austwickia chelonae NBRC 105200</name>
    <dbReference type="NCBI Taxonomy" id="1184607"/>
    <lineage>
        <taxon>Bacteria</taxon>
        <taxon>Bacillati</taxon>
        <taxon>Actinomycetota</taxon>
        <taxon>Actinomycetes</taxon>
        <taxon>Micrococcales</taxon>
        <taxon>Dermatophilaceae</taxon>
        <taxon>Austwickia</taxon>
    </lineage>
</organism>
<dbReference type="Proteomes" id="UP000008495">
    <property type="component" value="Unassembled WGS sequence"/>
</dbReference>
<dbReference type="InterPro" id="IPR008613">
    <property type="entry name" value="Excalibur_Ca-bd_domain"/>
</dbReference>
<reference evidence="3 4" key="1">
    <citation type="submission" date="2012-08" db="EMBL/GenBank/DDBJ databases">
        <title>Whole genome shotgun sequence of Austwickia chelonae NBRC 105200.</title>
        <authorList>
            <person name="Yoshida I."/>
            <person name="Hosoyama A."/>
            <person name="Tsuchikane K."/>
            <person name="Katsumata H."/>
            <person name="Ando Y."/>
            <person name="Ohji S."/>
            <person name="Hamada M."/>
            <person name="Tamura T."/>
            <person name="Yamazoe A."/>
            <person name="Yamazaki S."/>
            <person name="Fujita N."/>
        </authorList>
    </citation>
    <scope>NUCLEOTIDE SEQUENCE [LARGE SCALE GENOMIC DNA]</scope>
    <source>
        <strain evidence="3 4">NBRC 105200</strain>
    </source>
</reference>
<comment type="caution">
    <text evidence="3">The sequence shown here is derived from an EMBL/GenBank/DDBJ whole genome shotgun (WGS) entry which is preliminary data.</text>
</comment>
<feature type="compositionally biased region" description="Pro residues" evidence="1">
    <location>
        <begin position="1"/>
        <end position="15"/>
    </location>
</feature>